<accession>A0A9D2S2C1</accession>
<dbReference type="Pfam" id="PF13472">
    <property type="entry name" value="Lipase_GDSL_2"/>
    <property type="match status" value="1"/>
</dbReference>
<sequence length="549" mass="58735">MEYHDSADFAAPGADALWHGPGSSGFVTGAVMLDYPGLRAPMHQAGWQPMWWYRGPVSGVVRRDGSVFAAPQPALPAADAAGRRLPVWYKADVPGEGLYTGEVTICGEGGEALVFVGRRRLAWRGVLAAGEQITVPFVLDVVPLISEGDTDPWLNPAVDVTAVGAGLRRLWVESAPGTLRRVFLLGDSTVTDQSAAVPYAPFTSYAGWGEMLGWFLPEGFCVSNHAHSGLTTETFETEGHWAIVEARLRPGDWVLLQFGHNDQKLPHLTAEGGYTERMRRYIERVRRKGAAPVLVTPLARNSWADETRYNDLLADYAAAVFRLGAETSTPVIDLHAYAMQAIKADGREASKAWFYPGDYTHPNDFGAYKAAEFISGALGRILGVQPPARAPWLPCGVREPLAPPADLKQPAAGDPYAGYDDAAPLTRADALSLVTTALHLFPVNGYRSPFADVVGASPFAGAVQCAVQNNLIPPAWGADGCLHPARAVTLGEFLAVLMPGYAIRCTVPGTGGVVARARSANLLPEDLPAEPGAPLSRAQAVAVCRRVKI</sequence>
<dbReference type="SUPFAM" id="SSF52266">
    <property type="entry name" value="SGNH hydrolase"/>
    <property type="match status" value="1"/>
</dbReference>
<organism evidence="4 5">
    <name type="scientific">Candidatus Gemmiger avicola</name>
    <dbReference type="NCBI Taxonomy" id="2838605"/>
    <lineage>
        <taxon>Bacteria</taxon>
        <taxon>Bacillati</taxon>
        <taxon>Bacillota</taxon>
        <taxon>Clostridia</taxon>
        <taxon>Eubacteriales</taxon>
        <taxon>Gemmiger</taxon>
    </lineage>
</organism>
<dbReference type="GO" id="GO:0016787">
    <property type="term" value="F:hydrolase activity"/>
    <property type="evidence" value="ECO:0007669"/>
    <property type="project" value="UniProtKB-KW"/>
</dbReference>
<dbReference type="CDD" id="cd01821">
    <property type="entry name" value="Rhamnogalacturan_acetylesterase_like"/>
    <property type="match status" value="1"/>
</dbReference>
<keyword evidence="2" id="KW-0378">Hydrolase</keyword>
<dbReference type="EMBL" id="DWYG01000050">
    <property type="protein sequence ID" value="HJB41538.1"/>
    <property type="molecule type" value="Genomic_DNA"/>
</dbReference>
<comment type="similarity">
    <text evidence="1">Belongs to the 'GDSL' lipolytic enzyme family.</text>
</comment>
<proteinExistence type="inferred from homology"/>
<evidence type="ECO:0000259" key="3">
    <source>
        <dbReference type="Pfam" id="PF13472"/>
    </source>
</evidence>
<evidence type="ECO:0000313" key="4">
    <source>
        <dbReference type="EMBL" id="HJB41538.1"/>
    </source>
</evidence>
<evidence type="ECO:0000313" key="5">
    <source>
        <dbReference type="Proteomes" id="UP000886803"/>
    </source>
</evidence>
<dbReference type="PANTHER" id="PTHR43695:SF1">
    <property type="entry name" value="RHAMNOGALACTURONAN ACETYLESTERASE"/>
    <property type="match status" value="1"/>
</dbReference>
<dbReference type="PANTHER" id="PTHR43695">
    <property type="entry name" value="PUTATIVE (AFU_ORTHOLOGUE AFUA_2G17250)-RELATED"/>
    <property type="match status" value="1"/>
</dbReference>
<protein>
    <submittedName>
        <fullName evidence="4">Rhamnogalacturonan acetylesterase</fullName>
    </submittedName>
</protein>
<dbReference type="Gene3D" id="3.40.50.1110">
    <property type="entry name" value="SGNH hydrolase"/>
    <property type="match status" value="1"/>
</dbReference>
<name>A0A9D2S2C1_9FIRM</name>
<dbReference type="InterPro" id="IPR013830">
    <property type="entry name" value="SGNH_hydro"/>
</dbReference>
<evidence type="ECO:0000256" key="2">
    <source>
        <dbReference type="ARBA" id="ARBA00022801"/>
    </source>
</evidence>
<feature type="domain" description="SGNH hydrolase-type esterase" evidence="3">
    <location>
        <begin position="184"/>
        <end position="366"/>
    </location>
</feature>
<reference evidence="4" key="1">
    <citation type="journal article" date="2021" name="PeerJ">
        <title>Extensive microbial diversity within the chicken gut microbiome revealed by metagenomics and culture.</title>
        <authorList>
            <person name="Gilroy R."/>
            <person name="Ravi A."/>
            <person name="Getino M."/>
            <person name="Pursley I."/>
            <person name="Horton D.L."/>
            <person name="Alikhan N.F."/>
            <person name="Baker D."/>
            <person name="Gharbi K."/>
            <person name="Hall N."/>
            <person name="Watson M."/>
            <person name="Adriaenssens E.M."/>
            <person name="Foster-Nyarko E."/>
            <person name="Jarju S."/>
            <person name="Secka A."/>
            <person name="Antonio M."/>
            <person name="Oren A."/>
            <person name="Chaudhuri R.R."/>
            <person name="La Ragione R."/>
            <person name="Hildebrand F."/>
            <person name="Pallen M.J."/>
        </authorList>
    </citation>
    <scope>NUCLEOTIDE SEQUENCE</scope>
    <source>
        <strain evidence="4">ChiBcec8-13705</strain>
    </source>
</reference>
<dbReference type="AlphaFoldDB" id="A0A9D2S2C1"/>
<gene>
    <name evidence="4" type="ORF">H9945_03480</name>
</gene>
<comment type="caution">
    <text evidence="4">The sequence shown here is derived from an EMBL/GenBank/DDBJ whole genome shotgun (WGS) entry which is preliminary data.</text>
</comment>
<evidence type="ECO:0000256" key="1">
    <source>
        <dbReference type="ARBA" id="ARBA00008668"/>
    </source>
</evidence>
<reference evidence="4" key="2">
    <citation type="submission" date="2021-04" db="EMBL/GenBank/DDBJ databases">
        <authorList>
            <person name="Gilroy R."/>
        </authorList>
    </citation>
    <scope>NUCLEOTIDE SEQUENCE</scope>
    <source>
        <strain evidence="4">ChiBcec8-13705</strain>
    </source>
</reference>
<dbReference type="Proteomes" id="UP000886803">
    <property type="component" value="Unassembled WGS sequence"/>
</dbReference>
<dbReference type="InterPro" id="IPR036514">
    <property type="entry name" value="SGNH_hydro_sf"/>
</dbReference>
<dbReference type="InterPro" id="IPR037459">
    <property type="entry name" value="RhgT-like"/>
</dbReference>